<dbReference type="RefSeq" id="WP_173080605.1">
    <property type="nucleotide sequence ID" value="NZ_BLTE01000001.1"/>
</dbReference>
<dbReference type="CDD" id="cd02440">
    <property type="entry name" value="AdoMet_MTases"/>
    <property type="match status" value="1"/>
</dbReference>
<name>A0A6V8LW42_9BACT</name>
<dbReference type="InterPro" id="IPR041698">
    <property type="entry name" value="Methyltransf_25"/>
</dbReference>
<dbReference type="InterPro" id="IPR029063">
    <property type="entry name" value="SAM-dependent_MTases_sf"/>
</dbReference>
<dbReference type="SUPFAM" id="SSF53335">
    <property type="entry name" value="S-adenosyl-L-methionine-dependent methyltransferases"/>
    <property type="match status" value="1"/>
</dbReference>
<organism evidence="2 3">
    <name type="scientific">Fundidesulfovibrio magnetotacticus</name>
    <dbReference type="NCBI Taxonomy" id="2730080"/>
    <lineage>
        <taxon>Bacteria</taxon>
        <taxon>Pseudomonadati</taxon>
        <taxon>Thermodesulfobacteriota</taxon>
        <taxon>Desulfovibrionia</taxon>
        <taxon>Desulfovibrionales</taxon>
        <taxon>Desulfovibrionaceae</taxon>
        <taxon>Fundidesulfovibrio</taxon>
    </lineage>
</organism>
<sequence>MNASPDRGCRPAADRASAFVLRRLPLLLEATARLPALDVACGDGRNGLLLAGGGARVLLVDRSEEVLSSLREPGCPHGAVFRAMDLEAPELPDFGEACFGAVLVFRFLHRPLVPALRRCLAPGGLFAYETYLEGQETLGRPRRPEHLLRRGELARWFDGWEIIEHFEGYEEEPPRFMGRMLCRKPSAAGQQAVASGRAS</sequence>
<comment type="caution">
    <text evidence="2">The sequence shown here is derived from an EMBL/GenBank/DDBJ whole genome shotgun (WGS) entry which is preliminary data.</text>
</comment>
<keyword evidence="2" id="KW-0489">Methyltransferase</keyword>
<dbReference type="Proteomes" id="UP000494245">
    <property type="component" value="Unassembled WGS sequence"/>
</dbReference>
<dbReference type="Pfam" id="PF13649">
    <property type="entry name" value="Methyltransf_25"/>
    <property type="match status" value="1"/>
</dbReference>
<dbReference type="AlphaFoldDB" id="A0A6V8LW42"/>
<feature type="domain" description="Methyltransferase" evidence="1">
    <location>
        <begin position="37"/>
        <end position="124"/>
    </location>
</feature>
<dbReference type="Gene3D" id="3.40.50.150">
    <property type="entry name" value="Vaccinia Virus protein VP39"/>
    <property type="match status" value="1"/>
</dbReference>
<dbReference type="EMBL" id="BLTE01000001">
    <property type="protein sequence ID" value="GFK92485.1"/>
    <property type="molecule type" value="Genomic_DNA"/>
</dbReference>
<dbReference type="EC" id="2.1.1.265" evidence="2"/>
<evidence type="ECO:0000313" key="2">
    <source>
        <dbReference type="EMBL" id="GFK92485.1"/>
    </source>
</evidence>
<accession>A0A6V8LW42</accession>
<reference evidence="2 3" key="2">
    <citation type="submission" date="2020-05" db="EMBL/GenBank/DDBJ databases">
        <title>Draft genome sequence of Desulfovibrio sp. strainFSS-1.</title>
        <authorList>
            <person name="Shimoshige H."/>
            <person name="Kobayashi H."/>
            <person name="Maekawa T."/>
        </authorList>
    </citation>
    <scope>NUCLEOTIDE SEQUENCE [LARGE SCALE GENOMIC DNA]</scope>
    <source>
        <strain evidence="2 3">SIID29052-01</strain>
    </source>
</reference>
<gene>
    <name evidence="2" type="primary">tehB</name>
    <name evidence="2" type="ORF">NNJEOMEG_00310</name>
</gene>
<evidence type="ECO:0000313" key="3">
    <source>
        <dbReference type="Proteomes" id="UP000494245"/>
    </source>
</evidence>
<dbReference type="GO" id="GO:0008168">
    <property type="term" value="F:methyltransferase activity"/>
    <property type="evidence" value="ECO:0007669"/>
    <property type="project" value="UniProtKB-KW"/>
</dbReference>
<evidence type="ECO:0000259" key="1">
    <source>
        <dbReference type="Pfam" id="PF13649"/>
    </source>
</evidence>
<keyword evidence="2" id="KW-0808">Transferase</keyword>
<dbReference type="GO" id="GO:0032259">
    <property type="term" value="P:methylation"/>
    <property type="evidence" value="ECO:0007669"/>
    <property type="project" value="UniProtKB-KW"/>
</dbReference>
<protein>
    <submittedName>
        <fullName evidence="2">Tellurite methyltransferase</fullName>
        <ecNumber evidence="2">2.1.1.265</ecNumber>
    </submittedName>
</protein>
<reference evidence="2 3" key="1">
    <citation type="submission" date="2020-04" db="EMBL/GenBank/DDBJ databases">
        <authorList>
            <consortium name="Desulfovibrio sp. FSS-1 genome sequencing consortium"/>
            <person name="Shimoshige H."/>
            <person name="Kobayashi H."/>
            <person name="Maekawa T."/>
        </authorList>
    </citation>
    <scope>NUCLEOTIDE SEQUENCE [LARGE SCALE GENOMIC DNA]</scope>
    <source>
        <strain evidence="2 3">SIID29052-01</strain>
    </source>
</reference>
<proteinExistence type="predicted"/>
<keyword evidence="3" id="KW-1185">Reference proteome</keyword>